<evidence type="ECO:0000313" key="4">
    <source>
        <dbReference type="Proteomes" id="UP000011543"/>
    </source>
</evidence>
<dbReference type="PaxDb" id="547559-Nmag_3215"/>
<protein>
    <submittedName>
        <fullName evidence="1">UPF0434 family protein</fullName>
    </submittedName>
</protein>
<organism evidence="1 3">
    <name type="scientific">Natrialba magadii (strain ATCC 43099 / DSM 3394 / CCM 3739 / CIP 104546 / IAM 13178 / JCM 8861 / NBRC 102185 / NCIMB 2190 / MS3)</name>
    <name type="common">Natronobacterium magadii</name>
    <dbReference type="NCBI Taxonomy" id="547559"/>
    <lineage>
        <taxon>Archaea</taxon>
        <taxon>Methanobacteriati</taxon>
        <taxon>Methanobacteriota</taxon>
        <taxon>Stenosarchaea group</taxon>
        <taxon>Halobacteria</taxon>
        <taxon>Halobacteriales</taxon>
        <taxon>Natrialbaceae</taxon>
        <taxon>Natrialba</taxon>
    </lineage>
</organism>
<dbReference type="HOGENOM" id="CLU_155659_4_2_2"/>
<dbReference type="KEGG" id="nmg:Nmag_3215"/>
<evidence type="ECO:0000313" key="2">
    <source>
        <dbReference type="EMBL" id="ELY27799.1"/>
    </source>
</evidence>
<keyword evidence="3" id="KW-1185">Reference proteome</keyword>
<dbReference type="RefSeq" id="WP_004216028.1">
    <property type="nucleotide sequence ID" value="NC_013922.1"/>
</dbReference>
<reference evidence="2 4" key="3">
    <citation type="journal article" date="2014" name="PLoS Genet.">
        <title>Phylogenetically driven sequencing of extremely halophilic archaea reveals strategies for static and dynamic osmo-response.</title>
        <authorList>
            <person name="Becker E.A."/>
            <person name="Seitzer P.M."/>
            <person name="Tritt A."/>
            <person name="Larsen D."/>
            <person name="Krusor M."/>
            <person name="Yao A.I."/>
            <person name="Wu D."/>
            <person name="Madern D."/>
            <person name="Eisen J.A."/>
            <person name="Darling A.E."/>
            <person name="Facciotti M.T."/>
        </authorList>
    </citation>
    <scope>NUCLEOTIDE SEQUENCE [LARGE SCALE GENOMIC DNA]</scope>
    <source>
        <strain evidence="4">ATCC 43099 / DSM 3394 / CCM 3739 / CIP 104546 / IAM 13178 / JCM 8861 / NBRC 102185 / NCIMB 2190 / MS3</strain>
        <strain evidence="2">MS-3</strain>
    </source>
</reference>
<reference evidence="1 3" key="2">
    <citation type="journal article" date="2012" name="BMC Genomics">
        <title>A comparative genomics perspective on the genetic content of the alkaliphilic haloarchaeon Natrialba magadii ATCC 43099T.</title>
        <authorList>
            <person name="Siddaramappa S."/>
            <person name="Challacombe J.F."/>
            <person name="Decastro R.E."/>
            <person name="Pfeiffer F."/>
            <person name="Sastre D.E."/>
            <person name="Gimenez M.I."/>
            <person name="Paggi R.A."/>
            <person name="Detter J.C."/>
            <person name="Davenport K.W."/>
            <person name="Goodwin L.A."/>
            <person name="Kyrpides N."/>
            <person name="Tapia R."/>
            <person name="Pitluck S."/>
            <person name="Lucas S."/>
            <person name="Woyke T."/>
            <person name="Maupin-Furlow J.A."/>
        </authorList>
    </citation>
    <scope>NUCLEOTIDE SEQUENCE [LARGE SCALE GENOMIC DNA]</scope>
    <source>
        <strain evidence="1">ATCC 43099</strain>
        <strain evidence="3">ATCC 43099 / DSM 3394 / CCM 3739 / CIP 104546 / IAM 13178 / JCM 8861 / NBRC 102185 / NCIMB 2190 / MS3</strain>
    </source>
</reference>
<proteinExistence type="predicted"/>
<dbReference type="OrthoDB" id="6467at2157"/>
<dbReference type="EMBL" id="AOHS01000044">
    <property type="protein sequence ID" value="ELY27799.1"/>
    <property type="molecule type" value="Genomic_DNA"/>
</dbReference>
<dbReference type="Proteomes" id="UP000001879">
    <property type="component" value="Chromosome"/>
</dbReference>
<sequence length="71" mass="7704">MKESLLDILRCPLDKHELELEDATYDESADGDAAAEVVDGTLVCAECGERYPIEDGIPNLLPPDMREGSPA</sequence>
<dbReference type="AlphaFoldDB" id="D3SRZ1"/>
<gene>
    <name evidence="1" type="ordered locus">Nmag_3215</name>
    <name evidence="2" type="ORF">C500_14161</name>
</gene>
<dbReference type="eggNOG" id="arCOG04124">
    <property type="taxonomic scope" value="Archaea"/>
</dbReference>
<evidence type="ECO:0000313" key="1">
    <source>
        <dbReference type="EMBL" id="ADD06765.1"/>
    </source>
</evidence>
<dbReference type="NCBIfam" id="NF038101">
    <property type="entry name" value="Trm112_arch"/>
    <property type="match status" value="1"/>
</dbReference>
<dbReference type="STRING" id="547559.Nmag_3215"/>
<dbReference type="PANTHER" id="PTHR33505:SF4">
    <property type="entry name" value="PROTEIN PREY, MITOCHONDRIAL"/>
    <property type="match status" value="1"/>
</dbReference>
<dbReference type="Gene3D" id="2.20.25.10">
    <property type="match status" value="1"/>
</dbReference>
<dbReference type="SUPFAM" id="SSF158997">
    <property type="entry name" value="Trm112p-like"/>
    <property type="match status" value="1"/>
</dbReference>
<reference evidence="3" key="1">
    <citation type="submission" date="2010-02" db="EMBL/GenBank/DDBJ databases">
        <title>Complete sequence of chromosome of Natrialba magadii ATCC 43099.</title>
        <authorList>
            <consortium name="US DOE Joint Genome Institute"/>
            <person name="Lucas S."/>
            <person name="Copeland A."/>
            <person name="Lapidus A."/>
            <person name="Cheng J.-F."/>
            <person name="Bruce D."/>
            <person name="Goodwin L."/>
            <person name="Pitluck S."/>
            <person name="Davenport K."/>
            <person name="Saunders E."/>
            <person name="Detter J.C."/>
            <person name="Han C."/>
            <person name="Tapia R."/>
            <person name="Land M."/>
            <person name="Hauser L."/>
            <person name="Kyrpides N."/>
            <person name="Mikhailova N."/>
            <person name="De Castro R.E."/>
            <person name="Maupin-Furlow J.A."/>
            <person name="Woyke T."/>
        </authorList>
    </citation>
    <scope>NUCLEOTIDE SEQUENCE [LARGE SCALE GENOMIC DNA]</scope>
    <source>
        <strain evidence="3">ATCC 43099 / DSM 3394 / CCM 3739 / CIP 104546 / IAM 13178 / JCM 8861 / NBRC 102185 / NCIMB 2190 / MS3</strain>
    </source>
</reference>
<dbReference type="Proteomes" id="UP000011543">
    <property type="component" value="Unassembled WGS sequence"/>
</dbReference>
<dbReference type="Pfam" id="PF03966">
    <property type="entry name" value="Trm112p"/>
    <property type="match status" value="1"/>
</dbReference>
<dbReference type="PATRIC" id="fig|547559.17.peg.2804"/>
<reference evidence="1" key="4">
    <citation type="submission" date="2016-09" db="EMBL/GenBank/DDBJ databases">
        <authorList>
            <person name="Pfeiffer F."/>
        </authorList>
    </citation>
    <scope>NUCLEOTIDE SEQUENCE</scope>
    <source>
        <strain evidence="1">ATCC 43099</strain>
    </source>
</reference>
<name>D3SRZ1_NATMM</name>
<evidence type="ECO:0000313" key="3">
    <source>
        <dbReference type="Proteomes" id="UP000001879"/>
    </source>
</evidence>
<dbReference type="InterPro" id="IPR005651">
    <property type="entry name" value="Trm112-like"/>
</dbReference>
<dbReference type="PANTHER" id="PTHR33505">
    <property type="entry name" value="ZGC:162634"/>
    <property type="match status" value="1"/>
</dbReference>
<dbReference type="GeneID" id="8826078"/>
<dbReference type="EMBL" id="CP001932">
    <property type="protein sequence ID" value="ADD06765.1"/>
    <property type="molecule type" value="Genomic_DNA"/>
</dbReference>
<accession>D3SRZ1</accession>